<feature type="transmembrane region" description="Helical" evidence="1">
    <location>
        <begin position="280"/>
        <end position="303"/>
    </location>
</feature>
<keyword evidence="1" id="KW-0472">Membrane</keyword>
<feature type="transmembrane region" description="Helical" evidence="1">
    <location>
        <begin position="623"/>
        <end position="646"/>
    </location>
</feature>
<evidence type="ECO:0000313" key="2">
    <source>
        <dbReference type="EMBL" id="KAH8032230.1"/>
    </source>
</evidence>
<protein>
    <submittedName>
        <fullName evidence="2">Uncharacterized protein</fullName>
    </submittedName>
</protein>
<dbReference type="InterPro" id="IPR036084">
    <property type="entry name" value="Ser_inhib-like_sf"/>
</dbReference>
<feature type="transmembrane region" description="Helical" evidence="1">
    <location>
        <begin position="462"/>
        <end position="485"/>
    </location>
</feature>
<organism evidence="2 3">
    <name type="scientific">Rhipicephalus microplus</name>
    <name type="common">Cattle tick</name>
    <name type="synonym">Boophilus microplus</name>
    <dbReference type="NCBI Taxonomy" id="6941"/>
    <lineage>
        <taxon>Eukaryota</taxon>
        <taxon>Metazoa</taxon>
        <taxon>Ecdysozoa</taxon>
        <taxon>Arthropoda</taxon>
        <taxon>Chelicerata</taxon>
        <taxon>Arachnida</taxon>
        <taxon>Acari</taxon>
        <taxon>Parasitiformes</taxon>
        <taxon>Ixodida</taxon>
        <taxon>Ixodoidea</taxon>
        <taxon>Ixodidae</taxon>
        <taxon>Rhipicephalinae</taxon>
        <taxon>Rhipicephalus</taxon>
        <taxon>Boophilus</taxon>
    </lineage>
</organism>
<dbReference type="VEuPathDB" id="VectorBase:LOC119165737"/>
<keyword evidence="3" id="KW-1185">Reference proteome</keyword>
<keyword evidence="1" id="KW-1133">Transmembrane helix</keyword>
<dbReference type="CDD" id="cd19941">
    <property type="entry name" value="TIL"/>
    <property type="match status" value="2"/>
</dbReference>
<evidence type="ECO:0000313" key="3">
    <source>
        <dbReference type="Proteomes" id="UP000821866"/>
    </source>
</evidence>
<name>A0A9J6ECZ7_RHIMP</name>
<proteinExistence type="predicted"/>
<reference evidence="2" key="2">
    <citation type="submission" date="2021-09" db="EMBL/GenBank/DDBJ databases">
        <authorList>
            <person name="Jia N."/>
            <person name="Wang J."/>
            <person name="Shi W."/>
            <person name="Du L."/>
            <person name="Sun Y."/>
            <person name="Zhan W."/>
            <person name="Jiang J."/>
            <person name="Wang Q."/>
            <person name="Zhang B."/>
            <person name="Ji P."/>
            <person name="Sakyi L.B."/>
            <person name="Cui X."/>
            <person name="Yuan T."/>
            <person name="Jiang B."/>
            <person name="Yang W."/>
            <person name="Lam T.T.-Y."/>
            <person name="Chang Q."/>
            <person name="Ding S."/>
            <person name="Wang X."/>
            <person name="Zhu J."/>
            <person name="Ruan X."/>
            <person name="Zhao L."/>
            <person name="Wei J."/>
            <person name="Que T."/>
            <person name="Du C."/>
            <person name="Cheng J."/>
            <person name="Dai P."/>
            <person name="Han X."/>
            <person name="Huang E."/>
            <person name="Gao Y."/>
            <person name="Liu J."/>
            <person name="Shao H."/>
            <person name="Ye R."/>
            <person name="Li L."/>
            <person name="Wei W."/>
            <person name="Wang X."/>
            <person name="Wang C."/>
            <person name="Huo Q."/>
            <person name="Li W."/>
            <person name="Guo W."/>
            <person name="Chen H."/>
            <person name="Chen S."/>
            <person name="Zhou L."/>
            <person name="Zhou L."/>
            <person name="Ni X."/>
            <person name="Tian J."/>
            <person name="Zhou Y."/>
            <person name="Sheng Y."/>
            <person name="Liu T."/>
            <person name="Pan Y."/>
            <person name="Xia L."/>
            <person name="Li J."/>
            <person name="Zhao F."/>
            <person name="Cao W."/>
        </authorList>
    </citation>
    <scope>NUCLEOTIDE SEQUENCE</scope>
    <source>
        <strain evidence="2">Rmic-2018</strain>
        <tissue evidence="2">Larvae</tissue>
    </source>
</reference>
<feature type="transmembrane region" description="Helical" evidence="1">
    <location>
        <begin position="785"/>
        <end position="805"/>
    </location>
</feature>
<dbReference type="Proteomes" id="UP000821866">
    <property type="component" value="Chromosome 3"/>
</dbReference>
<feature type="transmembrane region" description="Helical" evidence="1">
    <location>
        <begin position="309"/>
        <end position="337"/>
    </location>
</feature>
<dbReference type="EMBL" id="JABSTU010000005">
    <property type="protein sequence ID" value="KAH8032230.1"/>
    <property type="molecule type" value="Genomic_DNA"/>
</dbReference>
<accession>A0A9J6ECZ7</accession>
<evidence type="ECO:0000256" key="1">
    <source>
        <dbReference type="SAM" id="Phobius"/>
    </source>
</evidence>
<dbReference type="SUPFAM" id="SSF57567">
    <property type="entry name" value="Serine protease inhibitors"/>
    <property type="match status" value="2"/>
</dbReference>
<comment type="caution">
    <text evidence="2">The sequence shown here is derived from an EMBL/GenBank/DDBJ whole genome shotgun (WGS) entry which is preliminary data.</text>
</comment>
<dbReference type="Gene3D" id="2.10.25.10">
    <property type="entry name" value="Laminin"/>
    <property type="match status" value="2"/>
</dbReference>
<reference evidence="2" key="1">
    <citation type="journal article" date="2020" name="Cell">
        <title>Large-Scale Comparative Analyses of Tick Genomes Elucidate Their Genetic Diversity and Vector Capacities.</title>
        <authorList>
            <consortium name="Tick Genome and Microbiome Consortium (TIGMIC)"/>
            <person name="Jia N."/>
            <person name="Wang J."/>
            <person name="Shi W."/>
            <person name="Du L."/>
            <person name="Sun Y."/>
            <person name="Zhan W."/>
            <person name="Jiang J.F."/>
            <person name="Wang Q."/>
            <person name="Zhang B."/>
            <person name="Ji P."/>
            <person name="Bell-Sakyi L."/>
            <person name="Cui X.M."/>
            <person name="Yuan T.T."/>
            <person name="Jiang B.G."/>
            <person name="Yang W.F."/>
            <person name="Lam T.T."/>
            <person name="Chang Q.C."/>
            <person name="Ding S.J."/>
            <person name="Wang X.J."/>
            <person name="Zhu J.G."/>
            <person name="Ruan X.D."/>
            <person name="Zhao L."/>
            <person name="Wei J.T."/>
            <person name="Ye R.Z."/>
            <person name="Que T.C."/>
            <person name="Du C.H."/>
            <person name="Zhou Y.H."/>
            <person name="Cheng J.X."/>
            <person name="Dai P.F."/>
            <person name="Guo W.B."/>
            <person name="Han X.H."/>
            <person name="Huang E.J."/>
            <person name="Li L.F."/>
            <person name="Wei W."/>
            <person name="Gao Y.C."/>
            <person name="Liu J.Z."/>
            <person name="Shao H.Z."/>
            <person name="Wang X."/>
            <person name="Wang C.C."/>
            <person name="Yang T.C."/>
            <person name="Huo Q.B."/>
            <person name="Li W."/>
            <person name="Chen H.Y."/>
            <person name="Chen S.E."/>
            <person name="Zhou L.G."/>
            <person name="Ni X.B."/>
            <person name="Tian J.H."/>
            <person name="Sheng Y."/>
            <person name="Liu T."/>
            <person name="Pan Y.S."/>
            <person name="Xia L.Y."/>
            <person name="Li J."/>
            <person name="Zhao F."/>
            <person name="Cao W.C."/>
        </authorList>
    </citation>
    <scope>NUCLEOTIDE SEQUENCE</scope>
    <source>
        <strain evidence="2">Rmic-2018</strain>
    </source>
</reference>
<feature type="transmembrane region" description="Helical" evidence="1">
    <location>
        <begin position="811"/>
        <end position="831"/>
    </location>
</feature>
<feature type="transmembrane region" description="Helical" evidence="1">
    <location>
        <begin position="727"/>
        <end position="747"/>
    </location>
</feature>
<feature type="transmembrane region" description="Helical" evidence="1">
    <location>
        <begin position="491"/>
        <end position="510"/>
    </location>
</feature>
<gene>
    <name evidence="2" type="ORF">HPB51_024007</name>
</gene>
<keyword evidence="1" id="KW-0812">Transmembrane</keyword>
<sequence length="866" mass="97323">MTRYNPSSARETPVQKAQSEPVFCKPELVHPQHLRKKRTCVCADGYVRNAWGRCIRENECKLCKKKQFEDYNDFCVCAYQCSRPAATKCGKDCRPGCDCPPGFSRRIPILRHQAVAWNRCGRLARAVACKGKLVEVGCTNQMRRKREVLLTTPRQDTFCKPELTIAAELHQLRKCVCKPGYVRNAWGHCVPVQDCAKCKKWPNADYNECEGTCPLTCGKPVPSFCTKICGAASGRSAMSYLEREFDITAKVSRLTGLSLVTKAPRKEGLRFESHWRSWDAFYGILLNSVCMAFEASILLFILYNELSGGAFSVAVFNILIVAMYIKAISGISMYVLFGTKFVSILNDMVTFEEHIRYQRVHELECLFSARRLWGVARWTTLTACVVTRYAMYQEFTATHHAAAAAAVTSIWSNTPVTFLLRHFLAVRHGTSADPPYGSFAVLQDLRLNYLKLGRIAGRLNEILQFSTLLSVASSLVILCTSAYIITHPGESFIKLLFSACYTVYIVVELLELVLSSTNLKDQCVKLRDMLDSTPTSCLSDEVIAQSFFHSGVRNILVRLVPTNGGFIRLTFTPTPQEELKATSNYLETITNVRRFGRGLTTNIFWKLVQVTQKASGKYIVYTFYQLFFLVFVSATAIFNCVMAFFYASSYLKLIRACSAIEQRLPLLPNEKTAAVRYAYKMIAWQIFASLWSLCYNTAGGLDIDGGLQELARIPGFLDSLIQALKCYSILLSSVWSMIPCLWMAYFARTLRKSRQVDTLRQELECLKAASAIASRVVSPGFTAKLYLSVVILSLALHCASTGTMLTTRVRIFFIGWVIIQVVSLGWPVLAWQRINNEVLAAVAAYTVILRQTTDVFTSFVKSDCAE</sequence>
<dbReference type="AlphaFoldDB" id="A0A9J6ECZ7"/>